<name>A0A3A8JZN1_9BACT</name>
<dbReference type="RefSeq" id="WP_120606339.1">
    <property type="nucleotide sequence ID" value="NZ_JABFJX010000327.1"/>
</dbReference>
<reference evidence="2" key="1">
    <citation type="submission" date="2018-09" db="EMBL/GenBank/DDBJ databases">
        <authorList>
            <person name="Livingstone P.G."/>
            <person name="Whitworth D.E."/>
        </authorList>
    </citation>
    <scope>NUCLEOTIDE SEQUENCE [LARGE SCALE GENOMIC DNA]</scope>
    <source>
        <strain evidence="2">CA043D</strain>
    </source>
</reference>
<dbReference type="AlphaFoldDB" id="A0A3A8JZN1"/>
<organism evidence="1 2">
    <name type="scientific">Corallococcus carmarthensis</name>
    <dbReference type="NCBI Taxonomy" id="2316728"/>
    <lineage>
        <taxon>Bacteria</taxon>
        <taxon>Pseudomonadati</taxon>
        <taxon>Myxococcota</taxon>
        <taxon>Myxococcia</taxon>
        <taxon>Myxococcales</taxon>
        <taxon>Cystobacterineae</taxon>
        <taxon>Myxococcaceae</taxon>
        <taxon>Corallococcus</taxon>
    </lineage>
</organism>
<protein>
    <submittedName>
        <fullName evidence="1">Uncharacterized protein</fullName>
    </submittedName>
</protein>
<accession>A0A3A8JZN1</accession>
<dbReference type="Proteomes" id="UP000268313">
    <property type="component" value="Unassembled WGS sequence"/>
</dbReference>
<evidence type="ECO:0000313" key="1">
    <source>
        <dbReference type="EMBL" id="RKG97674.1"/>
    </source>
</evidence>
<dbReference type="OrthoDB" id="5522603at2"/>
<keyword evidence="2" id="KW-1185">Reference proteome</keyword>
<proteinExistence type="predicted"/>
<sequence>MSHRLLVVLLAAGALGGYASGFASLARHHRSACHRGDWGGPAYRNGMPPYWDWHAPRPQDTSGPADAPGAR</sequence>
<dbReference type="EMBL" id="RAWE01000167">
    <property type="protein sequence ID" value="RKG97674.1"/>
    <property type="molecule type" value="Genomic_DNA"/>
</dbReference>
<gene>
    <name evidence="1" type="ORF">D7X32_31865</name>
</gene>
<comment type="caution">
    <text evidence="1">The sequence shown here is derived from an EMBL/GenBank/DDBJ whole genome shotgun (WGS) entry which is preliminary data.</text>
</comment>
<evidence type="ECO:0000313" key="2">
    <source>
        <dbReference type="Proteomes" id="UP000268313"/>
    </source>
</evidence>